<reference evidence="1 2" key="1">
    <citation type="submission" date="2023-03" db="EMBL/GenBank/DDBJ databases">
        <title>YIM 133296 draft genome.</title>
        <authorList>
            <person name="Xiong L."/>
        </authorList>
    </citation>
    <scope>NUCLEOTIDE SEQUENCE [LARGE SCALE GENOMIC DNA]</scope>
    <source>
        <strain evidence="1 2">YIM 133296</strain>
    </source>
</reference>
<dbReference type="RefSeq" id="WP_277193368.1">
    <property type="nucleotide sequence ID" value="NZ_JAROAV010000050.1"/>
</dbReference>
<dbReference type="InterPro" id="IPR034660">
    <property type="entry name" value="DinB/YfiT-like"/>
</dbReference>
<dbReference type="Pfam" id="PF04978">
    <property type="entry name" value="MST"/>
    <property type="match status" value="1"/>
</dbReference>
<comment type="caution">
    <text evidence="1">The sequence shown here is derived from an EMBL/GenBank/DDBJ whole genome shotgun (WGS) entry which is preliminary data.</text>
</comment>
<dbReference type="InterPro" id="IPR007061">
    <property type="entry name" value="MST-like"/>
</dbReference>
<protein>
    <submittedName>
        <fullName evidence="1">DUF664 domain-containing protein</fullName>
    </submittedName>
</protein>
<keyword evidence="2" id="KW-1185">Reference proteome</keyword>
<dbReference type="SUPFAM" id="SSF109854">
    <property type="entry name" value="DinB/YfiT-like putative metalloenzymes"/>
    <property type="match status" value="1"/>
</dbReference>
<accession>A0ABT6CFT2</accession>
<evidence type="ECO:0000313" key="1">
    <source>
        <dbReference type="EMBL" id="MDF8266141.1"/>
    </source>
</evidence>
<name>A0ABT6CFT2_9MICO</name>
<dbReference type="EMBL" id="JAROAV010000050">
    <property type="protein sequence ID" value="MDF8266141.1"/>
    <property type="molecule type" value="Genomic_DNA"/>
</dbReference>
<proteinExistence type="predicted"/>
<gene>
    <name evidence="1" type="ORF">P4R38_17970</name>
</gene>
<dbReference type="Proteomes" id="UP001528912">
    <property type="component" value="Unassembled WGS sequence"/>
</dbReference>
<organism evidence="1 2">
    <name type="scientific">Luteipulveratus flavus</name>
    <dbReference type="NCBI Taxonomy" id="3031728"/>
    <lineage>
        <taxon>Bacteria</taxon>
        <taxon>Bacillati</taxon>
        <taxon>Actinomycetota</taxon>
        <taxon>Actinomycetes</taxon>
        <taxon>Micrococcales</taxon>
        <taxon>Dermacoccaceae</taxon>
        <taxon>Luteipulveratus</taxon>
    </lineage>
</organism>
<dbReference type="Gene3D" id="1.20.120.450">
    <property type="entry name" value="dinb family like domain"/>
    <property type="match status" value="1"/>
</dbReference>
<evidence type="ECO:0000313" key="2">
    <source>
        <dbReference type="Proteomes" id="UP001528912"/>
    </source>
</evidence>
<sequence length="146" mass="15809">MTERADLAHFLDAQRRSIVAIVDGLDAAAMTRSVVPSGWSPQSLLEHLAGAERYWFGAVMRGEPMARPDSGDVLADYLAQTRLCDEAVRDVSLDSAPAGPVLPELADEVTDLRGVILHMIEETARHAGHLDIARELLDGRTGLGPR</sequence>